<gene>
    <name evidence="2" type="ORF">GCM10022239_16290</name>
</gene>
<dbReference type="PANTHER" id="PTHR22642">
    <property type="entry name" value="IMIDAZOLONEPROPIONASE"/>
    <property type="match status" value="1"/>
</dbReference>
<feature type="domain" description="Amidohydrolase 3" evidence="1">
    <location>
        <begin position="41"/>
        <end position="441"/>
    </location>
</feature>
<dbReference type="InterPro" id="IPR013108">
    <property type="entry name" value="Amidohydro_3"/>
</dbReference>
<name>A0ABP7FQ08_9MICO</name>
<evidence type="ECO:0000313" key="2">
    <source>
        <dbReference type="EMBL" id="GAA3741363.1"/>
    </source>
</evidence>
<dbReference type="SUPFAM" id="SSF51338">
    <property type="entry name" value="Composite domain of metallo-dependent hydrolases"/>
    <property type="match status" value="1"/>
</dbReference>
<sequence>MTLLRGARLRDSLVDVRFENGRITDIRPTGDAAGTADATGDTIDVDGRWLLPGLWDHHTHLTQHSLTLRRVDLSGAASAAETARTMGASLAVSPPERGLPLIGAAFRDGLWPDAPTVELLDAATGDTPTVLVSGDLHTTWLNSAALAAYGFAGHRTGVLVEDDAFAVTAALQNVPESTLDGWLQDAAALAAGRGVVGVVELEMVANIDTWRRRYSDGFDGLRIQAGIYTPYLEAALAAGHRTGDVLDGEGLLTVGPFKILTDGSLNTRTAYCVDPYPGTTERGMLTVTTDELLPLLRAAVGGGIAPAVHAIGDEAVRLVLEAFTMLDGSPLPAGTRMEHAQLVRTEDFPRFAALGVAASVQPEHAMDDRDVADHYWAGRTGRSFALRSLLDAGAELLLGSDAPVAPLDPWTTLSAAVTRSRDGREPWHPEQAITVEEGIAASAHSVVAVGEVADLIAVDRDPYEPGNLAGMPVALTLLAGRTTHSTL</sequence>
<comment type="caution">
    <text evidence="2">The sequence shown here is derived from an EMBL/GenBank/DDBJ whole genome shotgun (WGS) entry which is preliminary data.</text>
</comment>
<dbReference type="SUPFAM" id="SSF51556">
    <property type="entry name" value="Metallo-dependent hydrolases"/>
    <property type="match status" value="1"/>
</dbReference>
<dbReference type="Gene3D" id="3.20.20.140">
    <property type="entry name" value="Metal-dependent hydrolases"/>
    <property type="match status" value="1"/>
</dbReference>
<organism evidence="2 3">
    <name type="scientific">Leifsonella bigeumensis</name>
    <dbReference type="NCBI Taxonomy" id="433643"/>
    <lineage>
        <taxon>Bacteria</taxon>
        <taxon>Bacillati</taxon>
        <taxon>Actinomycetota</taxon>
        <taxon>Actinomycetes</taxon>
        <taxon>Micrococcales</taxon>
        <taxon>Microbacteriaceae</taxon>
        <taxon>Leifsonella</taxon>
    </lineage>
</organism>
<protein>
    <submittedName>
        <fullName evidence="2">Amidohydrolase family protein</fullName>
    </submittedName>
</protein>
<evidence type="ECO:0000313" key="3">
    <source>
        <dbReference type="Proteomes" id="UP001501004"/>
    </source>
</evidence>
<accession>A0ABP7FQ08</accession>
<dbReference type="Pfam" id="PF07969">
    <property type="entry name" value="Amidohydro_3"/>
    <property type="match status" value="1"/>
</dbReference>
<dbReference type="Proteomes" id="UP001501004">
    <property type="component" value="Unassembled WGS sequence"/>
</dbReference>
<evidence type="ECO:0000259" key="1">
    <source>
        <dbReference type="Pfam" id="PF07969"/>
    </source>
</evidence>
<dbReference type="RefSeq" id="WP_344755561.1">
    <property type="nucleotide sequence ID" value="NZ_BAABAE010000003.1"/>
</dbReference>
<dbReference type="Gene3D" id="3.10.310.70">
    <property type="match status" value="1"/>
</dbReference>
<dbReference type="InterPro" id="IPR011059">
    <property type="entry name" value="Metal-dep_hydrolase_composite"/>
</dbReference>
<reference evidence="3" key="1">
    <citation type="journal article" date="2019" name="Int. J. Syst. Evol. Microbiol.">
        <title>The Global Catalogue of Microorganisms (GCM) 10K type strain sequencing project: providing services to taxonomists for standard genome sequencing and annotation.</title>
        <authorList>
            <consortium name="The Broad Institute Genomics Platform"/>
            <consortium name="The Broad Institute Genome Sequencing Center for Infectious Disease"/>
            <person name="Wu L."/>
            <person name="Ma J."/>
        </authorList>
    </citation>
    <scope>NUCLEOTIDE SEQUENCE [LARGE SCALE GENOMIC DNA]</scope>
    <source>
        <strain evidence="3">JCM 16949</strain>
    </source>
</reference>
<dbReference type="EMBL" id="BAABAE010000003">
    <property type="protein sequence ID" value="GAA3741363.1"/>
    <property type="molecule type" value="Genomic_DNA"/>
</dbReference>
<proteinExistence type="predicted"/>
<keyword evidence="3" id="KW-1185">Reference proteome</keyword>
<dbReference type="Gene3D" id="2.30.40.10">
    <property type="entry name" value="Urease, subunit C, domain 1"/>
    <property type="match status" value="1"/>
</dbReference>
<dbReference type="PANTHER" id="PTHR22642:SF2">
    <property type="entry name" value="PROTEIN LONG AFTER FAR-RED 3"/>
    <property type="match status" value="1"/>
</dbReference>
<dbReference type="InterPro" id="IPR032466">
    <property type="entry name" value="Metal_Hydrolase"/>
</dbReference>